<sequence>MSLFSIVAGNPGEPRGLGCGCVLAPFPTTTRCWQESAVWSRAECKHATKRISRFHDWAVGPAAALALCSPCCLASCQRGSEEAESWSRRGRPLGADTLPDALSRADASL</sequence>
<dbReference type="RefSeq" id="XP_009223679.1">
    <property type="nucleotide sequence ID" value="XM_009225415.1"/>
</dbReference>
<feature type="region of interest" description="Disordered" evidence="1">
    <location>
        <begin position="82"/>
        <end position="109"/>
    </location>
</feature>
<reference evidence="2" key="2">
    <citation type="submission" date="2010-07" db="EMBL/GenBank/DDBJ databases">
        <authorList>
            <consortium name="The Broad Institute Genome Sequencing Platform"/>
            <consortium name="Broad Institute Genome Sequencing Center for Infectious Disease"/>
            <person name="Ma L.-J."/>
            <person name="Dead R."/>
            <person name="Young S."/>
            <person name="Zeng Q."/>
            <person name="Koehrsen M."/>
            <person name="Alvarado L."/>
            <person name="Berlin A."/>
            <person name="Chapman S.B."/>
            <person name="Chen Z."/>
            <person name="Freedman E."/>
            <person name="Gellesch M."/>
            <person name="Goldberg J."/>
            <person name="Griggs A."/>
            <person name="Gujja S."/>
            <person name="Heilman E.R."/>
            <person name="Heiman D."/>
            <person name="Hepburn T."/>
            <person name="Howarth C."/>
            <person name="Jen D."/>
            <person name="Larson L."/>
            <person name="Mehta T."/>
            <person name="Neiman D."/>
            <person name="Pearson M."/>
            <person name="Roberts A."/>
            <person name="Saif S."/>
            <person name="Shea T."/>
            <person name="Shenoy N."/>
            <person name="Sisk P."/>
            <person name="Stolte C."/>
            <person name="Sykes S."/>
            <person name="Walk T."/>
            <person name="White J."/>
            <person name="Yandava C."/>
            <person name="Haas B."/>
            <person name="Nusbaum C."/>
            <person name="Birren B."/>
        </authorList>
    </citation>
    <scope>NUCLEOTIDE SEQUENCE</scope>
    <source>
        <strain evidence="2">R3-111a-1</strain>
    </source>
</reference>
<gene>
    <name evidence="3" type="primary">20348049</name>
    <name evidence="2" type="ORF">GGTG_07591</name>
</gene>
<name>J3P243_GAET3</name>
<keyword evidence="4" id="KW-1185">Reference proteome</keyword>
<evidence type="ECO:0000313" key="4">
    <source>
        <dbReference type="Proteomes" id="UP000006039"/>
    </source>
</evidence>
<reference evidence="2" key="3">
    <citation type="submission" date="2010-09" db="EMBL/GenBank/DDBJ databases">
        <title>Annotation of Gaeumannomyces graminis var. tritici R3-111a-1.</title>
        <authorList>
            <consortium name="The Broad Institute Genome Sequencing Platform"/>
            <person name="Ma L.-J."/>
            <person name="Dead R."/>
            <person name="Young S.K."/>
            <person name="Zeng Q."/>
            <person name="Gargeya S."/>
            <person name="Fitzgerald M."/>
            <person name="Haas B."/>
            <person name="Abouelleil A."/>
            <person name="Alvarado L."/>
            <person name="Arachchi H.M."/>
            <person name="Berlin A."/>
            <person name="Brown A."/>
            <person name="Chapman S.B."/>
            <person name="Chen Z."/>
            <person name="Dunbar C."/>
            <person name="Freedman E."/>
            <person name="Gearin G."/>
            <person name="Gellesch M."/>
            <person name="Goldberg J."/>
            <person name="Griggs A."/>
            <person name="Gujja S."/>
            <person name="Heiman D."/>
            <person name="Howarth C."/>
            <person name="Larson L."/>
            <person name="Lui A."/>
            <person name="MacDonald P.J.P."/>
            <person name="Mehta T."/>
            <person name="Montmayeur A."/>
            <person name="Murphy C."/>
            <person name="Neiman D."/>
            <person name="Pearson M."/>
            <person name="Priest M."/>
            <person name="Roberts A."/>
            <person name="Saif S."/>
            <person name="Shea T."/>
            <person name="Shenoy N."/>
            <person name="Sisk P."/>
            <person name="Stolte C."/>
            <person name="Sykes S."/>
            <person name="Yandava C."/>
            <person name="Wortman J."/>
            <person name="Nusbaum C."/>
            <person name="Birren B."/>
        </authorList>
    </citation>
    <scope>NUCLEOTIDE SEQUENCE</scope>
    <source>
        <strain evidence="2">R3-111a-1</strain>
    </source>
</reference>
<dbReference type="Proteomes" id="UP000006039">
    <property type="component" value="Unassembled WGS sequence"/>
</dbReference>
<dbReference type="AlphaFoldDB" id="J3P243"/>
<evidence type="ECO:0000313" key="2">
    <source>
        <dbReference type="EMBL" id="EJT73735.1"/>
    </source>
</evidence>
<reference evidence="4" key="1">
    <citation type="submission" date="2010-07" db="EMBL/GenBank/DDBJ databases">
        <title>The genome sequence of Gaeumannomyces graminis var. tritici strain R3-111a-1.</title>
        <authorList>
            <consortium name="The Broad Institute Genome Sequencing Platform"/>
            <person name="Ma L.-J."/>
            <person name="Dead R."/>
            <person name="Young S."/>
            <person name="Zeng Q."/>
            <person name="Koehrsen M."/>
            <person name="Alvarado L."/>
            <person name="Berlin A."/>
            <person name="Chapman S.B."/>
            <person name="Chen Z."/>
            <person name="Freedman E."/>
            <person name="Gellesch M."/>
            <person name="Goldberg J."/>
            <person name="Griggs A."/>
            <person name="Gujja S."/>
            <person name="Heilman E.R."/>
            <person name="Heiman D."/>
            <person name="Hepburn T."/>
            <person name="Howarth C."/>
            <person name="Jen D."/>
            <person name="Larson L."/>
            <person name="Mehta T."/>
            <person name="Neiman D."/>
            <person name="Pearson M."/>
            <person name="Roberts A."/>
            <person name="Saif S."/>
            <person name="Shea T."/>
            <person name="Shenoy N."/>
            <person name="Sisk P."/>
            <person name="Stolte C."/>
            <person name="Sykes S."/>
            <person name="Walk T."/>
            <person name="White J."/>
            <person name="Yandava C."/>
            <person name="Haas B."/>
            <person name="Nusbaum C."/>
            <person name="Birren B."/>
        </authorList>
    </citation>
    <scope>NUCLEOTIDE SEQUENCE [LARGE SCALE GENOMIC DNA]</scope>
    <source>
        <strain evidence="4">R3-111a-1</strain>
    </source>
</reference>
<protein>
    <submittedName>
        <fullName evidence="2 3">Uncharacterized protein</fullName>
    </submittedName>
</protein>
<dbReference type="VEuPathDB" id="FungiDB:GGTG_07591"/>
<reference evidence="3" key="5">
    <citation type="submission" date="2018-04" db="UniProtKB">
        <authorList>
            <consortium name="EnsemblFungi"/>
        </authorList>
    </citation>
    <scope>IDENTIFICATION</scope>
    <source>
        <strain evidence="3">R3-111a-1</strain>
    </source>
</reference>
<evidence type="ECO:0000256" key="1">
    <source>
        <dbReference type="SAM" id="MobiDB-lite"/>
    </source>
</evidence>
<evidence type="ECO:0000313" key="3">
    <source>
        <dbReference type="EnsemblFungi" id="EJT73735"/>
    </source>
</evidence>
<reference evidence="3" key="4">
    <citation type="journal article" date="2015" name="G3 (Bethesda)">
        <title>Genome sequences of three phytopathogenic species of the Magnaporthaceae family of fungi.</title>
        <authorList>
            <person name="Okagaki L.H."/>
            <person name="Nunes C.C."/>
            <person name="Sailsbery J."/>
            <person name="Clay B."/>
            <person name="Brown D."/>
            <person name="John T."/>
            <person name="Oh Y."/>
            <person name="Young N."/>
            <person name="Fitzgerald M."/>
            <person name="Haas B.J."/>
            <person name="Zeng Q."/>
            <person name="Young S."/>
            <person name="Adiconis X."/>
            <person name="Fan L."/>
            <person name="Levin J.Z."/>
            <person name="Mitchell T.K."/>
            <person name="Okubara P.A."/>
            <person name="Farman M.L."/>
            <person name="Kohn L.M."/>
            <person name="Birren B."/>
            <person name="Ma L.-J."/>
            <person name="Dean R.A."/>
        </authorList>
    </citation>
    <scope>NUCLEOTIDE SEQUENCE</scope>
    <source>
        <strain evidence="3">R3-111a-1</strain>
    </source>
</reference>
<dbReference type="EnsemblFungi" id="EJT73735">
    <property type="protein sequence ID" value="EJT73735"/>
    <property type="gene ID" value="GGTG_07591"/>
</dbReference>
<proteinExistence type="predicted"/>
<dbReference type="HOGENOM" id="CLU_2184138_0_0_1"/>
<organism evidence="2">
    <name type="scientific">Gaeumannomyces tritici (strain R3-111a-1)</name>
    <name type="common">Wheat and barley take-all root rot fungus</name>
    <name type="synonym">Gaeumannomyces graminis var. tritici</name>
    <dbReference type="NCBI Taxonomy" id="644352"/>
    <lineage>
        <taxon>Eukaryota</taxon>
        <taxon>Fungi</taxon>
        <taxon>Dikarya</taxon>
        <taxon>Ascomycota</taxon>
        <taxon>Pezizomycotina</taxon>
        <taxon>Sordariomycetes</taxon>
        <taxon>Sordariomycetidae</taxon>
        <taxon>Magnaporthales</taxon>
        <taxon>Magnaporthaceae</taxon>
        <taxon>Gaeumannomyces</taxon>
    </lineage>
</organism>
<dbReference type="EMBL" id="GL385398">
    <property type="protein sequence ID" value="EJT73735.1"/>
    <property type="molecule type" value="Genomic_DNA"/>
</dbReference>
<accession>J3P243</accession>
<dbReference type="GeneID" id="20348049"/>